<gene>
    <name evidence="2" type="ORF">CF386_02170</name>
</gene>
<keyword evidence="3" id="KW-1185">Reference proteome</keyword>
<dbReference type="Pfam" id="PF04972">
    <property type="entry name" value="BON"/>
    <property type="match status" value="1"/>
</dbReference>
<organism evidence="2 3">
    <name type="scientific">Paraphotobacterium marinum</name>
    <dbReference type="NCBI Taxonomy" id="1755811"/>
    <lineage>
        <taxon>Bacteria</taxon>
        <taxon>Pseudomonadati</taxon>
        <taxon>Pseudomonadota</taxon>
        <taxon>Gammaproteobacteria</taxon>
        <taxon>Vibrionales</taxon>
        <taxon>Vibrionaceae</taxon>
        <taxon>Paraphotobacterium</taxon>
    </lineage>
</organism>
<dbReference type="OrthoDB" id="9783990at2"/>
<reference evidence="2 3" key="1">
    <citation type="journal article" date="2016" name="Int. J. Syst. Evol. Microbiol.">
        <title>Paraphotobacterium marinum gen. nov., sp. nov., a member of the family Vibrionaceae, isolated from surface seawater.</title>
        <authorList>
            <person name="Huang Z."/>
            <person name="Dong C."/>
            <person name="Shao Z."/>
        </authorList>
    </citation>
    <scope>NUCLEOTIDE SEQUENCE [LARGE SCALE GENOMIC DNA]</scope>
    <source>
        <strain evidence="2 3">NSCS20N07D</strain>
    </source>
</reference>
<dbReference type="InterPro" id="IPR007055">
    <property type="entry name" value="BON_dom"/>
</dbReference>
<dbReference type="PROSITE" id="PS51257">
    <property type="entry name" value="PROKAR_LIPOPROTEIN"/>
    <property type="match status" value="1"/>
</dbReference>
<dbReference type="EMBL" id="CP022355">
    <property type="protein sequence ID" value="ASK77934.1"/>
    <property type="molecule type" value="Genomic_DNA"/>
</dbReference>
<feature type="domain" description="BON" evidence="1">
    <location>
        <begin position="103"/>
        <end position="163"/>
    </location>
</feature>
<dbReference type="Proteomes" id="UP000242175">
    <property type="component" value="Chromosome large"/>
</dbReference>
<dbReference type="RefSeq" id="WP_089072844.1">
    <property type="nucleotide sequence ID" value="NZ_CBCSAM010000005.1"/>
</dbReference>
<dbReference type="AlphaFoldDB" id="A0A220VC14"/>
<evidence type="ECO:0000313" key="2">
    <source>
        <dbReference type="EMBL" id="ASK77934.1"/>
    </source>
</evidence>
<proteinExistence type="predicted"/>
<dbReference type="KEGG" id="pmai:CF386_02170"/>
<evidence type="ECO:0000313" key="3">
    <source>
        <dbReference type="Proteomes" id="UP000242175"/>
    </source>
</evidence>
<protein>
    <recommendedName>
        <fullName evidence="1">BON domain-containing protein</fullName>
    </recommendedName>
</protein>
<sequence length="169" mass="19123">MRISIILLIFMLFGCTNNQTQTSYWSDKKSQINISKILDQENKTAQTDLHSSVLNGNVLLFGHFPQNYSTDSLIFKLKSLPNIKQVFDNSTQGRPLSFQQISNDNYLVLKINTSLLADGFISNNTLNFSAYDSTVFLIGTVSQNKRKQIIDSIQKVSGINKIVTFFNKD</sequence>
<name>A0A220VC14_9GAMM</name>
<evidence type="ECO:0000259" key="1">
    <source>
        <dbReference type="Pfam" id="PF04972"/>
    </source>
</evidence>
<accession>A0A220VC14</accession>